<comment type="caution">
    <text evidence="1">The sequence shown here is derived from an EMBL/GenBank/DDBJ whole genome shotgun (WGS) entry which is preliminary data.</text>
</comment>
<organism evidence="1 2">
    <name type="scientific">Brachionus plicatilis</name>
    <name type="common">Marine rotifer</name>
    <name type="synonym">Brachionus muelleri</name>
    <dbReference type="NCBI Taxonomy" id="10195"/>
    <lineage>
        <taxon>Eukaryota</taxon>
        <taxon>Metazoa</taxon>
        <taxon>Spiralia</taxon>
        <taxon>Gnathifera</taxon>
        <taxon>Rotifera</taxon>
        <taxon>Eurotatoria</taxon>
        <taxon>Monogononta</taxon>
        <taxon>Pseudotrocha</taxon>
        <taxon>Ploima</taxon>
        <taxon>Brachionidae</taxon>
        <taxon>Brachionus</taxon>
    </lineage>
</organism>
<name>A0A3M7P4W8_BRAPC</name>
<evidence type="ECO:0000313" key="1">
    <source>
        <dbReference type="EMBL" id="RMZ93724.1"/>
    </source>
</evidence>
<dbReference type="Proteomes" id="UP000276133">
    <property type="component" value="Unassembled WGS sequence"/>
</dbReference>
<evidence type="ECO:0000313" key="2">
    <source>
        <dbReference type="Proteomes" id="UP000276133"/>
    </source>
</evidence>
<dbReference type="EMBL" id="REGN01013595">
    <property type="protein sequence ID" value="RMZ93724.1"/>
    <property type="molecule type" value="Genomic_DNA"/>
</dbReference>
<accession>A0A3M7P4W8</accession>
<keyword evidence="2" id="KW-1185">Reference proteome</keyword>
<sequence length="10" mass="1245">MIIQEKNLKK</sequence>
<gene>
    <name evidence="1" type="ORF">BpHYR1_017645</name>
</gene>
<proteinExistence type="predicted"/>
<reference evidence="1 2" key="1">
    <citation type="journal article" date="2018" name="Sci. Rep.">
        <title>Genomic signatures of local adaptation to the degree of environmental predictability in rotifers.</title>
        <authorList>
            <person name="Franch-Gras L."/>
            <person name="Hahn C."/>
            <person name="Garcia-Roger E.M."/>
            <person name="Carmona M.J."/>
            <person name="Serra M."/>
            <person name="Gomez A."/>
        </authorList>
    </citation>
    <scope>NUCLEOTIDE SEQUENCE [LARGE SCALE GENOMIC DNA]</scope>
    <source>
        <strain evidence="1">HYR1</strain>
    </source>
</reference>
<protein>
    <submittedName>
        <fullName evidence="1">Uncharacterized protein</fullName>
    </submittedName>
</protein>